<evidence type="ECO:0000313" key="3">
    <source>
        <dbReference type="Proteomes" id="UP001141619"/>
    </source>
</evidence>
<comment type="caution">
    <text evidence="2">The sequence shown here is derived from an EMBL/GenBank/DDBJ whole genome shotgun (WGS) entry which is preliminary data.</text>
</comment>
<evidence type="ECO:0000256" key="1">
    <source>
        <dbReference type="SAM" id="SignalP"/>
    </source>
</evidence>
<dbReference type="InterPro" id="IPR011044">
    <property type="entry name" value="Quino_amine_DH_bsu"/>
</dbReference>
<accession>A0A9X3Z653</accession>
<reference evidence="2" key="2">
    <citation type="journal article" date="2023" name="Syst. Appl. Microbiol.">
        <title>Govania unica gen. nov., sp. nov., a rare biosphere bacterium that represents a novel family in the class Alphaproteobacteria.</title>
        <authorList>
            <person name="Vandamme P."/>
            <person name="Peeters C."/>
            <person name="Hettiarachchi A."/>
            <person name="Cnockaert M."/>
            <person name="Carlier A."/>
        </authorList>
    </citation>
    <scope>NUCLEOTIDE SEQUENCE</scope>
    <source>
        <strain evidence="2">LMG 31809</strain>
    </source>
</reference>
<evidence type="ECO:0000313" key="2">
    <source>
        <dbReference type="EMBL" id="MDA5192589.1"/>
    </source>
</evidence>
<dbReference type="AlphaFoldDB" id="A0A9X3Z653"/>
<keyword evidence="3" id="KW-1185">Reference proteome</keyword>
<name>A0A9X3Z653_9PROT</name>
<dbReference type="NCBIfam" id="TIGR03907">
    <property type="entry name" value="QH_beta"/>
    <property type="match status" value="1"/>
</dbReference>
<dbReference type="SUPFAM" id="SSF50969">
    <property type="entry name" value="YVTN repeat-like/Quinoprotein amine dehydrogenase"/>
    <property type="match status" value="1"/>
</dbReference>
<organism evidence="2 3">
    <name type="scientific">Govanella unica</name>
    <dbReference type="NCBI Taxonomy" id="2975056"/>
    <lineage>
        <taxon>Bacteria</taxon>
        <taxon>Pseudomonadati</taxon>
        <taxon>Pseudomonadota</taxon>
        <taxon>Alphaproteobacteria</taxon>
        <taxon>Emcibacterales</taxon>
        <taxon>Govanellaceae</taxon>
        <taxon>Govanella</taxon>
    </lineage>
</organism>
<proteinExistence type="predicted"/>
<dbReference type="Proteomes" id="UP001141619">
    <property type="component" value="Unassembled WGS sequence"/>
</dbReference>
<dbReference type="Gene3D" id="2.130.10.10">
    <property type="entry name" value="YVTN repeat-like/Quinoprotein amine dehydrogenase"/>
    <property type="match status" value="1"/>
</dbReference>
<sequence length="370" mass="40426">MMTRIFAVTASLMLTAWPSVTPAVAAPAEYLVTGAKPNRLFVIDMKARKVVRDIVIPGEGNSPQGIVPSPSGDIAYALVNGWKEISGIELKSGKEVFRASASHEGDERSIIMGFTVSPDGKRIFANEVPAKIGTDRYTVQPTRISIYRTDAGVGAKPEKILTNTPRRIALLMMNPQGDKLYALGWDFYTLDPNTGAVVATFPLRNWTRPGESAPDSLSFWPMMEASGIFSVAINYMRTDLPPTDPRAAVTALLTLDLKAGQFDVLPLQVQPEVFFTMTIAPNRRVAYGGFNEMSKIDLVRGRIVKRVPLDHSYYQFNISKNGREVYVGGTMCDIMVFNADTLARLAKVELPGCPDVGGAGMRMITTDLGQ</sequence>
<feature type="chain" id="PRO_5040911866" evidence="1">
    <location>
        <begin position="26"/>
        <end position="370"/>
    </location>
</feature>
<dbReference type="InterPro" id="IPR051200">
    <property type="entry name" value="Host-pathogen_enzymatic-act"/>
</dbReference>
<feature type="signal peptide" evidence="1">
    <location>
        <begin position="1"/>
        <end position="25"/>
    </location>
</feature>
<keyword evidence="1" id="KW-0732">Signal</keyword>
<reference evidence="2" key="1">
    <citation type="submission" date="2022-08" db="EMBL/GenBank/DDBJ databases">
        <authorList>
            <person name="Vandamme P."/>
            <person name="Hettiarachchi A."/>
            <person name="Peeters C."/>
            <person name="Cnockaert M."/>
            <person name="Carlier A."/>
        </authorList>
    </citation>
    <scope>NUCLEOTIDE SEQUENCE</scope>
    <source>
        <strain evidence="2">LMG 31809</strain>
    </source>
</reference>
<dbReference type="EMBL" id="JANWOI010000001">
    <property type="protein sequence ID" value="MDA5192589.1"/>
    <property type="molecule type" value="Genomic_DNA"/>
</dbReference>
<protein>
    <submittedName>
        <fullName evidence="2">Quinohemoprotein amine dehydrogenase subunit beta</fullName>
    </submittedName>
</protein>
<dbReference type="InterPro" id="IPR015943">
    <property type="entry name" value="WD40/YVTN_repeat-like_dom_sf"/>
</dbReference>
<gene>
    <name evidence="2" type="primary">peaD</name>
    <name evidence="2" type="ORF">NYP16_01270</name>
</gene>
<dbReference type="RefSeq" id="WP_274942294.1">
    <property type="nucleotide sequence ID" value="NZ_JANWOI010000001.1"/>
</dbReference>
<dbReference type="PANTHER" id="PTHR47197">
    <property type="entry name" value="PROTEIN NIRF"/>
    <property type="match status" value="1"/>
</dbReference>
<dbReference type="InterPro" id="IPR023879">
    <property type="entry name" value="QH-AmDH_bsu"/>
</dbReference>
<dbReference type="PANTHER" id="PTHR47197:SF3">
    <property type="entry name" value="DIHYDRO-HEME D1 DEHYDROGENASE"/>
    <property type="match status" value="1"/>
</dbReference>